<dbReference type="PROSITE" id="PS50110">
    <property type="entry name" value="RESPONSE_REGULATORY"/>
    <property type="match status" value="1"/>
</dbReference>
<evidence type="ECO:0000259" key="7">
    <source>
        <dbReference type="PROSITE" id="PS50110"/>
    </source>
</evidence>
<evidence type="ECO:0000256" key="1">
    <source>
        <dbReference type="ARBA" id="ARBA00022741"/>
    </source>
</evidence>
<evidence type="ECO:0000256" key="4">
    <source>
        <dbReference type="ARBA" id="ARBA00023163"/>
    </source>
</evidence>
<accession>A0AAE2YPG1</accession>
<keyword evidence="9" id="KW-1185">Reference proteome</keyword>
<reference evidence="8" key="1">
    <citation type="journal article" date="2021" name="ISME J.">
        <title>Genomic evolution of the class Acidithiobacillia: deep-branching Proteobacteria living in extreme acidic conditions.</title>
        <authorList>
            <person name="Moya-Beltran A."/>
            <person name="Beard S."/>
            <person name="Rojas-Villalobos C."/>
            <person name="Issotta F."/>
            <person name="Gallardo Y."/>
            <person name="Ulloa R."/>
            <person name="Giaveno A."/>
            <person name="Degli Esposti M."/>
            <person name="Johnson D.B."/>
            <person name="Quatrini R."/>
        </authorList>
    </citation>
    <scope>NUCLEOTIDE SEQUENCE</scope>
    <source>
        <strain evidence="8">VAN18-1</strain>
    </source>
</reference>
<evidence type="ECO:0000313" key="9">
    <source>
        <dbReference type="Proteomes" id="UP001197378"/>
    </source>
</evidence>
<evidence type="ECO:0000259" key="6">
    <source>
        <dbReference type="PROSITE" id="PS50045"/>
    </source>
</evidence>
<organism evidence="8 9">
    <name type="scientific">Igneacidithiobacillus copahuensis</name>
    <dbReference type="NCBI Taxonomy" id="2724909"/>
    <lineage>
        <taxon>Bacteria</taxon>
        <taxon>Pseudomonadati</taxon>
        <taxon>Pseudomonadota</taxon>
        <taxon>Acidithiobacillia</taxon>
        <taxon>Acidithiobacillales</taxon>
        <taxon>Acidithiobacillaceae</taxon>
        <taxon>Igneacidithiobacillus</taxon>
    </lineage>
</organism>
<dbReference type="Proteomes" id="UP001197378">
    <property type="component" value="Unassembled WGS sequence"/>
</dbReference>
<name>A0AAE2YPG1_9PROT</name>
<feature type="modified residue" description="4-aspartylphosphate" evidence="5">
    <location>
        <position position="57"/>
    </location>
</feature>
<dbReference type="RefSeq" id="WP_215872047.1">
    <property type="nucleotide sequence ID" value="NZ_JAAXYO010000048.1"/>
</dbReference>
<dbReference type="GO" id="GO:0006355">
    <property type="term" value="P:regulation of DNA-templated transcription"/>
    <property type="evidence" value="ECO:0007669"/>
    <property type="project" value="InterPro"/>
</dbReference>
<dbReference type="SMART" id="SM00382">
    <property type="entry name" value="AAA"/>
    <property type="match status" value="1"/>
</dbReference>
<keyword evidence="4" id="KW-0804">Transcription</keyword>
<dbReference type="SUPFAM" id="SSF46689">
    <property type="entry name" value="Homeodomain-like"/>
    <property type="match status" value="1"/>
</dbReference>
<dbReference type="Gene3D" id="1.10.8.60">
    <property type="match status" value="1"/>
</dbReference>
<dbReference type="FunFam" id="3.40.50.300:FF:000006">
    <property type="entry name" value="DNA-binding transcriptional regulator NtrC"/>
    <property type="match status" value="1"/>
</dbReference>
<dbReference type="InterPro" id="IPR025944">
    <property type="entry name" value="Sigma_54_int_dom_CS"/>
</dbReference>
<dbReference type="InterPro" id="IPR009057">
    <property type="entry name" value="Homeodomain-like_sf"/>
</dbReference>
<feature type="domain" description="Sigma-54 factor interaction" evidence="6">
    <location>
        <begin position="139"/>
        <end position="368"/>
    </location>
</feature>
<proteinExistence type="predicted"/>
<dbReference type="InterPro" id="IPR003593">
    <property type="entry name" value="AAA+_ATPase"/>
</dbReference>
<dbReference type="CDD" id="cd00009">
    <property type="entry name" value="AAA"/>
    <property type="match status" value="1"/>
</dbReference>
<protein>
    <submittedName>
        <fullName evidence="8">Sigma-54-dependent Fis family transcriptional regulator</fullName>
    </submittedName>
</protein>
<dbReference type="Gene3D" id="3.40.50.2300">
    <property type="match status" value="1"/>
</dbReference>
<dbReference type="PROSITE" id="PS00688">
    <property type="entry name" value="SIGMA54_INTERACT_3"/>
    <property type="match status" value="1"/>
</dbReference>
<keyword evidence="1" id="KW-0547">Nucleotide-binding</keyword>
<dbReference type="Pfam" id="PF00158">
    <property type="entry name" value="Sigma54_activat"/>
    <property type="match status" value="1"/>
</dbReference>
<keyword evidence="2" id="KW-0067">ATP-binding</keyword>
<dbReference type="Pfam" id="PF25601">
    <property type="entry name" value="AAA_lid_14"/>
    <property type="match status" value="1"/>
</dbReference>
<comment type="caution">
    <text evidence="8">The sequence shown here is derived from an EMBL/GenBank/DDBJ whole genome shotgun (WGS) entry which is preliminary data.</text>
</comment>
<dbReference type="Gene3D" id="3.40.50.300">
    <property type="entry name" value="P-loop containing nucleotide triphosphate hydrolases"/>
    <property type="match status" value="1"/>
</dbReference>
<dbReference type="SUPFAM" id="SSF52540">
    <property type="entry name" value="P-loop containing nucleoside triphosphate hydrolases"/>
    <property type="match status" value="1"/>
</dbReference>
<evidence type="ECO:0000256" key="3">
    <source>
        <dbReference type="ARBA" id="ARBA00023015"/>
    </source>
</evidence>
<keyword evidence="5" id="KW-0597">Phosphoprotein</keyword>
<sequence length="454" mass="49571">MNEKAASWALVLDDEQTITELLDITLAEMGFSVQVAHDLRGAREALELHSYALCLTDLRLPDGSGLDFVRHIHRHAPQVPVAVITAYSSTEGAVEAMQAGAFDFMTKPIDLKRLRRLVEQARALAVLTPDGANNGIERLVGDSEAMRALRQQIQLLARSNAPVFLTGESGTGKELSARAIHDAGPRRDKPFIAVNCAAIPEGLLESELFGSEKGAFTGANQKREGLFLAADSGTLFLDEIGDVPMAMQVKLLRALQERSIRPIGASSEVPVDIRLITATHRNLQEMVHAGTFRADLYYRIHVVPLQIPPLRQRQGDIPLLVAALLRKIAQRQGKAPPSMEAGALHWLAQQPFPGNVRELENLLERAFALHAGAEITLQDLSAEGTIRPAQMPSMARLSPLAERLQSAEQEFLRAQLAAARNDVTICAQNLGIGQRSLALRLQLCEKRGPHADNT</sequence>
<evidence type="ECO:0000313" key="8">
    <source>
        <dbReference type="EMBL" id="MBU2787590.1"/>
    </source>
</evidence>
<evidence type="ECO:0000256" key="2">
    <source>
        <dbReference type="ARBA" id="ARBA00022840"/>
    </source>
</evidence>
<dbReference type="AlphaFoldDB" id="A0AAE2YPG1"/>
<dbReference type="EMBL" id="JAAXYO010000048">
    <property type="protein sequence ID" value="MBU2787590.1"/>
    <property type="molecule type" value="Genomic_DNA"/>
</dbReference>
<dbReference type="GO" id="GO:0000160">
    <property type="term" value="P:phosphorelay signal transduction system"/>
    <property type="evidence" value="ECO:0007669"/>
    <property type="project" value="InterPro"/>
</dbReference>
<dbReference type="PROSITE" id="PS50045">
    <property type="entry name" value="SIGMA54_INTERACT_4"/>
    <property type="match status" value="1"/>
</dbReference>
<gene>
    <name evidence="8" type="ORF">HFQ13_05110</name>
</gene>
<dbReference type="InterPro" id="IPR011006">
    <property type="entry name" value="CheY-like_superfamily"/>
</dbReference>
<dbReference type="InterPro" id="IPR058031">
    <property type="entry name" value="AAA_lid_NorR"/>
</dbReference>
<dbReference type="InterPro" id="IPR002078">
    <property type="entry name" value="Sigma_54_int"/>
</dbReference>
<dbReference type="InterPro" id="IPR027417">
    <property type="entry name" value="P-loop_NTPase"/>
</dbReference>
<dbReference type="SMART" id="SM00448">
    <property type="entry name" value="REC"/>
    <property type="match status" value="1"/>
</dbReference>
<keyword evidence="3" id="KW-0805">Transcription regulation</keyword>
<dbReference type="PANTHER" id="PTHR32071">
    <property type="entry name" value="TRANSCRIPTIONAL REGULATORY PROTEIN"/>
    <property type="match status" value="1"/>
</dbReference>
<dbReference type="Pfam" id="PF00072">
    <property type="entry name" value="Response_reg"/>
    <property type="match status" value="1"/>
</dbReference>
<feature type="domain" description="Response regulatory" evidence="7">
    <location>
        <begin position="8"/>
        <end position="122"/>
    </location>
</feature>
<dbReference type="SUPFAM" id="SSF52172">
    <property type="entry name" value="CheY-like"/>
    <property type="match status" value="1"/>
</dbReference>
<evidence type="ECO:0000256" key="5">
    <source>
        <dbReference type="PROSITE-ProRule" id="PRU00169"/>
    </source>
</evidence>
<dbReference type="InterPro" id="IPR001789">
    <property type="entry name" value="Sig_transdc_resp-reg_receiver"/>
</dbReference>
<dbReference type="PANTHER" id="PTHR32071:SF100">
    <property type="entry name" value="RESPONSE REGULATOR PROTEIN PILR"/>
    <property type="match status" value="1"/>
</dbReference>
<dbReference type="GO" id="GO:0005524">
    <property type="term" value="F:ATP binding"/>
    <property type="evidence" value="ECO:0007669"/>
    <property type="project" value="UniProtKB-KW"/>
</dbReference>